<evidence type="ECO:0000313" key="2">
    <source>
        <dbReference type="EMBL" id="TCS76742.1"/>
    </source>
</evidence>
<gene>
    <name evidence="2" type="ORF">EDD59_12239</name>
</gene>
<dbReference type="RefSeq" id="WP_132382758.1">
    <property type="nucleotide sequence ID" value="NZ_SLZZ01000022.1"/>
</dbReference>
<keyword evidence="3" id="KW-1185">Reference proteome</keyword>
<dbReference type="OrthoDB" id="2068263at2"/>
<reference evidence="2 3" key="1">
    <citation type="submission" date="2019-03" db="EMBL/GenBank/DDBJ databases">
        <title>Genomic Encyclopedia of Type Strains, Phase IV (KMG-IV): sequencing the most valuable type-strain genomes for metagenomic binning, comparative biology and taxonomic classification.</title>
        <authorList>
            <person name="Goeker M."/>
        </authorList>
    </citation>
    <scope>NUCLEOTIDE SEQUENCE [LARGE SCALE GENOMIC DNA]</scope>
    <source>
        <strain evidence="2 3">DSM 29489</strain>
    </source>
</reference>
<accession>A0A4R3K2R2</accession>
<dbReference type="Proteomes" id="UP000295726">
    <property type="component" value="Unassembled WGS sequence"/>
</dbReference>
<sequence>MELCVKRVEFDEGRKRGLRIILAIFSFSFVIGTAHELPEVDFSKTNSACEPRSETDAQGAEIVPAETIQLKGTEERMQKEVMHIKVPLSGLKAGISRSGERVLPMVASPSVENISETVSDIFPGNMIPQIPPANSGAAAPNVSEKPVDEKPSTVPAGQDIPTVPIKQGDSSTAPAPEKEGLPAVNNPVTESPETVDPGNAEESGGEETEPEESGNGEAPVDQYGGFLVNEEGMIYSYDPGAGMLNEDGILEFPGEECTGILAGTFAGVGAGICELHIPANMAFIEAGALKDLTELADIEVSTDNPAYVSSEGVLLDRSMTSILAFPADRVGIYRVPGSVTGLAEYSFAGSKLSVLNVVECGIVGIAENALEGSALTICVPREYVEEYRIMFPEKEIAGR</sequence>
<feature type="compositionally biased region" description="Acidic residues" evidence="1">
    <location>
        <begin position="203"/>
        <end position="214"/>
    </location>
</feature>
<proteinExistence type="predicted"/>
<dbReference type="EMBL" id="SLZZ01000022">
    <property type="protein sequence ID" value="TCS76742.1"/>
    <property type="molecule type" value="Genomic_DNA"/>
</dbReference>
<evidence type="ECO:0000256" key="1">
    <source>
        <dbReference type="SAM" id="MobiDB-lite"/>
    </source>
</evidence>
<comment type="caution">
    <text evidence="2">The sequence shown here is derived from an EMBL/GenBank/DDBJ whole genome shotgun (WGS) entry which is preliminary data.</text>
</comment>
<evidence type="ECO:0008006" key="4">
    <source>
        <dbReference type="Google" id="ProtNLM"/>
    </source>
</evidence>
<evidence type="ECO:0000313" key="3">
    <source>
        <dbReference type="Proteomes" id="UP000295726"/>
    </source>
</evidence>
<dbReference type="Gene3D" id="3.80.10.10">
    <property type="entry name" value="Ribonuclease Inhibitor"/>
    <property type="match status" value="1"/>
</dbReference>
<dbReference type="InterPro" id="IPR032675">
    <property type="entry name" value="LRR_dom_sf"/>
</dbReference>
<protein>
    <recommendedName>
        <fullName evidence="4">Leucine rich repeat (LRR) protein</fullName>
    </recommendedName>
</protein>
<organism evidence="2 3">
    <name type="scientific">Muricomes intestini</name>
    <dbReference type="NCBI Taxonomy" id="1796634"/>
    <lineage>
        <taxon>Bacteria</taxon>
        <taxon>Bacillati</taxon>
        <taxon>Bacillota</taxon>
        <taxon>Clostridia</taxon>
        <taxon>Lachnospirales</taxon>
        <taxon>Lachnospiraceae</taxon>
        <taxon>Muricomes</taxon>
    </lineage>
</organism>
<name>A0A4R3K2R2_9FIRM</name>
<dbReference type="AlphaFoldDB" id="A0A4R3K2R2"/>
<feature type="region of interest" description="Disordered" evidence="1">
    <location>
        <begin position="132"/>
        <end position="223"/>
    </location>
</feature>